<dbReference type="Pfam" id="PF13598">
    <property type="entry name" value="DUF4139"/>
    <property type="match status" value="1"/>
</dbReference>
<organism evidence="4 5">
    <name type="scientific">Achromobacter aloeverae</name>
    <dbReference type="NCBI Taxonomy" id="1750518"/>
    <lineage>
        <taxon>Bacteria</taxon>
        <taxon>Pseudomonadati</taxon>
        <taxon>Pseudomonadota</taxon>
        <taxon>Betaproteobacteria</taxon>
        <taxon>Burkholderiales</taxon>
        <taxon>Alcaligenaceae</taxon>
        <taxon>Achromobacter</taxon>
    </lineage>
</organism>
<dbReference type="EMBL" id="PYAL01000007">
    <property type="protein sequence ID" value="RXN85209.1"/>
    <property type="molecule type" value="Genomic_DNA"/>
</dbReference>
<dbReference type="AlphaFoldDB" id="A0A4Q1HF27"/>
<keyword evidence="5" id="KW-1185">Reference proteome</keyword>
<dbReference type="PANTHER" id="PTHR31005">
    <property type="entry name" value="DUF4139 DOMAIN-CONTAINING PROTEIN"/>
    <property type="match status" value="1"/>
</dbReference>
<keyword evidence="1" id="KW-0175">Coiled coil</keyword>
<dbReference type="PANTHER" id="PTHR31005:SF8">
    <property type="entry name" value="DUF4139 DOMAIN-CONTAINING PROTEIN"/>
    <property type="match status" value="1"/>
</dbReference>
<dbReference type="Proteomes" id="UP000290849">
    <property type="component" value="Unassembled WGS sequence"/>
</dbReference>
<name>A0A4Q1HF27_9BURK</name>
<dbReference type="RefSeq" id="WP_129152653.1">
    <property type="nucleotide sequence ID" value="NZ_JBHSDO010000005.1"/>
</dbReference>
<gene>
    <name evidence="4" type="ORF">C7R54_22170</name>
</gene>
<evidence type="ECO:0000259" key="3">
    <source>
        <dbReference type="Pfam" id="PF13598"/>
    </source>
</evidence>
<evidence type="ECO:0000256" key="1">
    <source>
        <dbReference type="SAM" id="Coils"/>
    </source>
</evidence>
<feature type="signal peptide" evidence="2">
    <location>
        <begin position="1"/>
        <end position="23"/>
    </location>
</feature>
<sequence length="667" mass="70642">MPSAALSPLAVALFLAPAAPLLAQTTAAPIDRITLSSGGVAQVHRQVRVDGDGVVRINVPAAQIDDVLKSLLVRDPAGALESVTLDGPAPVDEAFAQLPFDAGLLGALPDLLRQMPGTRVRATSGGRTIEGAVLGTQTVDGKQGDTTLPQSTLSVLTAERRIDTLRLGADTSVEVLDDGMRDRFAAAVAALGRAGAERYRNVAIAVKGSGARQLGLEYVSAAPVWKPAFRLILDKSGKARLQGWAVLENATGEDWNNVDLTLTSGAPVTLTQKLHDRYWRERPDLPLVAGAADRPRTDDEAVVQEYAPAAKAAMAERRMMAPRPIAPPAPAPMMDAAIAPAPVAGAVAGPVAQENLVSVSFHLPHPVSLPRGQTLSLPFVDADVPAERLAVYQPELGSRYPVSAVMLKNAAGVSLPTGILTVYDADTGFVGDAQLPALPVNEQRLASFAADRKVEVSTETKPEQRTVKVSVSQGMLRAETVSRRVTTYTIKGAPDAPRTLVIEHPRLSGWTTKSEQLDSATPTHQRLRVQVAAGATTKVDVVDERPGASTYALADADAQALLAWSNAPADPTLAAKLKQLAQARAKVAEAEQSLADLEQKLSARNDDQGRLRENLGAVPQDSELGRRYLQMMADSENAIGTLASQRDKLGDTLRALRKSYAEDLAKL</sequence>
<proteinExistence type="predicted"/>
<feature type="domain" description="DUF4139" evidence="3">
    <location>
        <begin position="216"/>
        <end position="504"/>
    </location>
</feature>
<evidence type="ECO:0000256" key="2">
    <source>
        <dbReference type="SAM" id="SignalP"/>
    </source>
</evidence>
<dbReference type="OrthoDB" id="9777444at2"/>
<dbReference type="InterPro" id="IPR037291">
    <property type="entry name" value="DUF4139"/>
</dbReference>
<keyword evidence="2" id="KW-0732">Signal</keyword>
<accession>A0A4Q1HF27</accession>
<evidence type="ECO:0000313" key="4">
    <source>
        <dbReference type="EMBL" id="RXN85209.1"/>
    </source>
</evidence>
<comment type="caution">
    <text evidence="4">The sequence shown here is derived from an EMBL/GenBank/DDBJ whole genome shotgun (WGS) entry which is preliminary data.</text>
</comment>
<feature type="coiled-coil region" evidence="1">
    <location>
        <begin position="573"/>
        <end position="607"/>
    </location>
</feature>
<evidence type="ECO:0000313" key="5">
    <source>
        <dbReference type="Proteomes" id="UP000290849"/>
    </source>
</evidence>
<feature type="chain" id="PRO_5020714122" description="DUF4139 domain-containing protein" evidence="2">
    <location>
        <begin position="24"/>
        <end position="667"/>
    </location>
</feature>
<protein>
    <recommendedName>
        <fullName evidence="3">DUF4139 domain-containing protein</fullName>
    </recommendedName>
</protein>
<reference evidence="4 5" key="1">
    <citation type="journal article" date="2017" name="Int. J. Syst. Evol. Microbiol.">
        <title>Achromobacter aloeverae sp. nov., isolated from the root of Aloe vera (L.) Burm.f.</title>
        <authorList>
            <person name="Kuncharoen N."/>
            <person name="Muramatsu Y."/>
            <person name="Shibata C."/>
            <person name="Kamakura Y."/>
            <person name="Nakagawa Y."/>
            <person name="Tanasupawat S."/>
        </authorList>
    </citation>
    <scope>NUCLEOTIDE SEQUENCE [LARGE SCALE GENOMIC DNA]</scope>
    <source>
        <strain evidence="4 5">AVA-1</strain>
    </source>
</reference>
<dbReference type="InterPro" id="IPR011935">
    <property type="entry name" value="CHP02231"/>
</dbReference>